<gene>
    <name evidence="4" type="ORF">SAMN02745207_03270</name>
</gene>
<name>A0A1M5X1D5_9CLOT</name>
<accession>A0A1M5X1D5</accession>
<proteinExistence type="predicted"/>
<evidence type="ECO:0000313" key="4">
    <source>
        <dbReference type="EMBL" id="SHH93540.1"/>
    </source>
</evidence>
<dbReference type="RefSeq" id="WP_073339632.1">
    <property type="nucleotide sequence ID" value="NZ_FQXM01000022.1"/>
</dbReference>
<evidence type="ECO:0000256" key="2">
    <source>
        <dbReference type="SAM" id="SignalP"/>
    </source>
</evidence>
<evidence type="ECO:0000259" key="3">
    <source>
        <dbReference type="Pfam" id="PF18915"/>
    </source>
</evidence>
<dbReference type="InterPro" id="IPR043725">
    <property type="entry name" value="DUF5667"/>
</dbReference>
<dbReference type="EMBL" id="FQXM01000022">
    <property type="protein sequence ID" value="SHH93540.1"/>
    <property type="molecule type" value="Genomic_DNA"/>
</dbReference>
<dbReference type="AlphaFoldDB" id="A0A1M5X1D5"/>
<dbReference type="Pfam" id="PF18915">
    <property type="entry name" value="DUF5667"/>
    <property type="match status" value="1"/>
</dbReference>
<dbReference type="Proteomes" id="UP000184447">
    <property type="component" value="Unassembled WGS sequence"/>
</dbReference>
<feature type="domain" description="DUF5667" evidence="3">
    <location>
        <begin position="34"/>
        <end position="166"/>
    </location>
</feature>
<dbReference type="STRING" id="1121316.SAMN02745207_03270"/>
<dbReference type="OrthoDB" id="1949817at2"/>
<evidence type="ECO:0000313" key="5">
    <source>
        <dbReference type="Proteomes" id="UP000184447"/>
    </source>
</evidence>
<keyword evidence="5" id="KW-1185">Reference proteome</keyword>
<dbReference type="PROSITE" id="PS51257">
    <property type="entry name" value="PROKAR_LIPOPROTEIN"/>
    <property type="match status" value="1"/>
</dbReference>
<organism evidence="4 5">
    <name type="scientific">Clostridium grantii DSM 8605</name>
    <dbReference type="NCBI Taxonomy" id="1121316"/>
    <lineage>
        <taxon>Bacteria</taxon>
        <taxon>Bacillati</taxon>
        <taxon>Bacillota</taxon>
        <taxon>Clostridia</taxon>
        <taxon>Eubacteriales</taxon>
        <taxon>Clostridiaceae</taxon>
        <taxon>Clostridium</taxon>
    </lineage>
</organism>
<protein>
    <recommendedName>
        <fullName evidence="3">DUF5667 domain-containing protein</fullName>
    </recommendedName>
</protein>
<sequence>MKKTISIILGIFLACSLSLSAFAEGEATLINSAGITPDSFLYPVDEFIEDIALMLANEDEEKVQLLTEIAEERLGESEVMAGEGKEDFAEEALASYDESLNKATEIIEEIINNSELNELDINDTAEESQEQDAINEEYIHGLKNIIDESRDETIEVLENISEKTSEEGKEKLELVIQMQKEKKEAVKNMVEKRHELNAKKKELNSAKAQLIKESKKGDEESVIKVQEEYDLKLVNYNNSKTELNAAKEYKQAINEEYSNNNIEKLEETETNALNENDDKVELKKEDLIKKEQVKEKVEVKKEEVKEKVETKKEEVKEKVEIKKEETKENKGNSKK</sequence>
<keyword evidence="2" id="KW-0732">Signal</keyword>
<feature type="region of interest" description="Disordered" evidence="1">
    <location>
        <begin position="259"/>
        <end position="281"/>
    </location>
</feature>
<evidence type="ECO:0000256" key="1">
    <source>
        <dbReference type="SAM" id="MobiDB-lite"/>
    </source>
</evidence>
<reference evidence="4 5" key="1">
    <citation type="submission" date="2016-11" db="EMBL/GenBank/DDBJ databases">
        <authorList>
            <person name="Jaros S."/>
            <person name="Januszkiewicz K."/>
            <person name="Wedrychowicz H."/>
        </authorList>
    </citation>
    <scope>NUCLEOTIDE SEQUENCE [LARGE SCALE GENOMIC DNA]</scope>
    <source>
        <strain evidence="4 5">DSM 8605</strain>
    </source>
</reference>
<feature type="chain" id="PRO_5013246061" description="DUF5667 domain-containing protein" evidence="2">
    <location>
        <begin position="24"/>
        <end position="335"/>
    </location>
</feature>
<feature type="signal peptide" evidence="2">
    <location>
        <begin position="1"/>
        <end position="23"/>
    </location>
</feature>
<feature type="region of interest" description="Disordered" evidence="1">
    <location>
        <begin position="302"/>
        <end position="335"/>
    </location>
</feature>